<dbReference type="Proteomes" id="UP000324513">
    <property type="component" value="Unassembled WGS sequence"/>
</dbReference>
<gene>
    <name evidence="2" type="ORF">LX74_02232</name>
</gene>
<reference evidence="2 3" key="1">
    <citation type="submission" date="2019-07" db="EMBL/GenBank/DDBJ databases">
        <title>Genomic Encyclopedia of Archaeal and Bacterial Type Strains, Phase II (KMG-II): from individual species to whole genera.</title>
        <authorList>
            <person name="Goeker M."/>
        </authorList>
    </citation>
    <scope>NUCLEOTIDE SEQUENCE [LARGE SCALE GENOMIC DNA]</scope>
    <source>
        <strain evidence="2 3">DSM 14571</strain>
    </source>
</reference>
<keyword evidence="1" id="KW-0175">Coiled coil</keyword>
<protein>
    <recommendedName>
        <fullName evidence="4">Cell wall anchor protein</fullName>
    </recommendedName>
</protein>
<comment type="caution">
    <text evidence="2">The sequence shown here is derived from an EMBL/GenBank/DDBJ whole genome shotgun (WGS) entry which is preliminary data.</text>
</comment>
<feature type="coiled-coil region" evidence="1">
    <location>
        <begin position="28"/>
        <end position="104"/>
    </location>
</feature>
<proteinExistence type="predicted"/>
<sequence>MKEVVFTAVVGIVTSLGGWFAARRKNLADVQTSELDNVEKAVKIYREQLEDIGARWKEATEETRKMNELYKQALNDLADLEKRFNTLADENRALIDELKKYKQLNGKKATHE</sequence>
<evidence type="ECO:0000256" key="1">
    <source>
        <dbReference type="SAM" id="Coils"/>
    </source>
</evidence>
<dbReference type="EMBL" id="VNHK01000006">
    <property type="protein sequence ID" value="TYO91981.1"/>
    <property type="molecule type" value="Genomic_DNA"/>
</dbReference>
<evidence type="ECO:0008006" key="4">
    <source>
        <dbReference type="Google" id="ProtNLM"/>
    </source>
</evidence>
<keyword evidence="3" id="KW-1185">Reference proteome</keyword>
<evidence type="ECO:0000313" key="3">
    <source>
        <dbReference type="Proteomes" id="UP000324513"/>
    </source>
</evidence>
<accession>A0ABY3NH92</accession>
<organism evidence="2 3">
    <name type="scientific">Elizabethkingia miricola</name>
    <name type="common">Chryseobacterium miricola</name>
    <dbReference type="NCBI Taxonomy" id="172045"/>
    <lineage>
        <taxon>Bacteria</taxon>
        <taxon>Pseudomonadati</taxon>
        <taxon>Bacteroidota</taxon>
        <taxon>Flavobacteriia</taxon>
        <taxon>Flavobacteriales</taxon>
        <taxon>Weeksellaceae</taxon>
        <taxon>Elizabethkingia</taxon>
    </lineage>
</organism>
<name>A0ABY3NH92_ELIMR</name>
<evidence type="ECO:0000313" key="2">
    <source>
        <dbReference type="EMBL" id="TYO91981.1"/>
    </source>
</evidence>